<dbReference type="PANTHER" id="PTHR48079">
    <property type="entry name" value="PROTEIN YEEZ"/>
    <property type="match status" value="1"/>
</dbReference>
<dbReference type="RefSeq" id="WP_377946273.1">
    <property type="nucleotide sequence ID" value="NZ_JBHUCX010000102.1"/>
</dbReference>
<name>A0ABW4JP46_9BACL</name>
<dbReference type="InterPro" id="IPR036291">
    <property type="entry name" value="NAD(P)-bd_dom_sf"/>
</dbReference>
<organism evidence="2 3">
    <name type="scientific">Alicyclobacillus fodiniaquatilis</name>
    <dbReference type="NCBI Taxonomy" id="1661150"/>
    <lineage>
        <taxon>Bacteria</taxon>
        <taxon>Bacillati</taxon>
        <taxon>Bacillota</taxon>
        <taxon>Bacilli</taxon>
        <taxon>Bacillales</taxon>
        <taxon>Alicyclobacillaceae</taxon>
        <taxon>Alicyclobacillus</taxon>
    </lineage>
</organism>
<comment type="caution">
    <text evidence="2">The sequence shown here is derived from an EMBL/GenBank/DDBJ whole genome shotgun (WGS) entry which is preliminary data.</text>
</comment>
<dbReference type="CDD" id="cd05262">
    <property type="entry name" value="SDR_a7"/>
    <property type="match status" value="1"/>
</dbReference>
<dbReference type="Gene3D" id="3.40.50.720">
    <property type="entry name" value="NAD(P)-binding Rossmann-like Domain"/>
    <property type="match status" value="1"/>
</dbReference>
<evidence type="ECO:0000313" key="2">
    <source>
        <dbReference type="EMBL" id="MFD1678236.1"/>
    </source>
</evidence>
<dbReference type="SUPFAM" id="SSF51735">
    <property type="entry name" value="NAD(P)-binding Rossmann-fold domains"/>
    <property type="match status" value="1"/>
</dbReference>
<gene>
    <name evidence="2" type="ORF">ACFSB2_26575</name>
</gene>
<evidence type="ECO:0000313" key="3">
    <source>
        <dbReference type="Proteomes" id="UP001597079"/>
    </source>
</evidence>
<proteinExistence type="predicted"/>
<accession>A0ABW4JP46</accession>
<dbReference type="EMBL" id="JBHUCX010000102">
    <property type="protein sequence ID" value="MFD1678236.1"/>
    <property type="molecule type" value="Genomic_DNA"/>
</dbReference>
<protein>
    <submittedName>
        <fullName evidence="2">SDR family oxidoreductase</fullName>
    </submittedName>
</protein>
<evidence type="ECO:0000259" key="1">
    <source>
        <dbReference type="Pfam" id="PF01370"/>
    </source>
</evidence>
<reference evidence="3" key="1">
    <citation type="journal article" date="2019" name="Int. J. Syst. Evol. Microbiol.">
        <title>The Global Catalogue of Microorganisms (GCM) 10K type strain sequencing project: providing services to taxonomists for standard genome sequencing and annotation.</title>
        <authorList>
            <consortium name="The Broad Institute Genomics Platform"/>
            <consortium name="The Broad Institute Genome Sequencing Center for Infectious Disease"/>
            <person name="Wu L."/>
            <person name="Ma J."/>
        </authorList>
    </citation>
    <scope>NUCLEOTIDE SEQUENCE [LARGE SCALE GENOMIC DNA]</scope>
    <source>
        <strain evidence="3">CGMCC 1.12286</strain>
    </source>
</reference>
<feature type="domain" description="NAD-dependent epimerase/dehydratase" evidence="1">
    <location>
        <begin position="3"/>
        <end position="214"/>
    </location>
</feature>
<dbReference type="InterPro" id="IPR051783">
    <property type="entry name" value="NAD(P)-dependent_oxidoreduct"/>
</dbReference>
<dbReference type="InterPro" id="IPR001509">
    <property type="entry name" value="Epimerase_deHydtase"/>
</dbReference>
<dbReference type="PANTHER" id="PTHR48079:SF6">
    <property type="entry name" value="NAD(P)-BINDING DOMAIN-CONTAINING PROTEIN-RELATED"/>
    <property type="match status" value="1"/>
</dbReference>
<dbReference type="Proteomes" id="UP001597079">
    <property type="component" value="Unassembled WGS sequence"/>
</dbReference>
<dbReference type="Pfam" id="PF01370">
    <property type="entry name" value="Epimerase"/>
    <property type="match status" value="1"/>
</dbReference>
<sequence length="299" mass="31493">MRVFVTGATGFIGSAVVRELLDAGHQVVGLARSDKSAAAISAAGAEVHRGDLDNFDSLRNGVSAADGVIHLAFNNISATTSFVDAVEADRRAIETMGEALAGSNRPFVITSGTALLTPGRLVTEEDATDSASPAALRIPSEEAALSFATRGVRVSLVRLPLSVHGNGDNGFVPALISIARDKGVSVYPGDGSNRWPAVHRLDAASLFRLAMESAPAGARLHGVGDEGVSFHDIAQVIGRRLNLPVSSISNEEADDHFNWLAPMVKVDHAASSTQTKKQLGWNPVQPGLIEDIEQHYFTN</sequence>
<keyword evidence="3" id="KW-1185">Reference proteome</keyword>